<name>A0ABV9S1U3_9PSEU</name>
<dbReference type="Pfam" id="PF19054">
    <property type="entry name" value="DUF5753"/>
    <property type="match status" value="1"/>
</dbReference>
<dbReference type="Pfam" id="PF13560">
    <property type="entry name" value="HTH_31"/>
    <property type="match status" value="1"/>
</dbReference>
<comment type="caution">
    <text evidence="2">The sequence shown here is derived from an EMBL/GenBank/DDBJ whole genome shotgun (WGS) entry which is preliminary data.</text>
</comment>
<keyword evidence="3" id="KW-1185">Reference proteome</keyword>
<dbReference type="PROSITE" id="PS50943">
    <property type="entry name" value="HTH_CROC1"/>
    <property type="match status" value="1"/>
</dbReference>
<feature type="domain" description="HTH cro/C1-type" evidence="1">
    <location>
        <begin position="16"/>
        <end position="70"/>
    </location>
</feature>
<evidence type="ECO:0000259" key="1">
    <source>
        <dbReference type="PROSITE" id="PS50943"/>
    </source>
</evidence>
<dbReference type="Gene3D" id="1.10.260.40">
    <property type="entry name" value="lambda repressor-like DNA-binding domains"/>
    <property type="match status" value="1"/>
</dbReference>
<dbReference type="RefSeq" id="WP_378056718.1">
    <property type="nucleotide sequence ID" value="NZ_JBHSIS010000006.1"/>
</dbReference>
<dbReference type="SMART" id="SM00530">
    <property type="entry name" value="HTH_XRE"/>
    <property type="match status" value="1"/>
</dbReference>
<protein>
    <submittedName>
        <fullName evidence="2">Scr1 family TA system antitoxin-like transcriptional regulator</fullName>
    </submittedName>
</protein>
<evidence type="ECO:0000313" key="2">
    <source>
        <dbReference type="EMBL" id="MFC4854793.1"/>
    </source>
</evidence>
<dbReference type="CDD" id="cd00093">
    <property type="entry name" value="HTH_XRE"/>
    <property type="match status" value="1"/>
</dbReference>
<dbReference type="InterPro" id="IPR010982">
    <property type="entry name" value="Lambda_DNA-bd_dom_sf"/>
</dbReference>
<sequence>MGKRAPFLRRRLGRRLREIREEADFTLAEAAKRLDKTRSALQRIETGATRADVHFIRSAMDIYDHYDETLVEEAREAAKPPWFRAYGIKDMGYVDVETYASTVREFSGLMLPGLLHTEEYIRALFAHSRRRRSAEELHNDIEVRLIRQERLTSEHDLLELSVIVDESALRRDVGGRDVMRQQLQHLIEMAGLPSVCLQVLPLKMHSALDGGFTLLSFHDRDEPDLLYVEYATGALHIEEDDEVRAL</sequence>
<dbReference type="SUPFAM" id="SSF47413">
    <property type="entry name" value="lambda repressor-like DNA-binding domains"/>
    <property type="match status" value="1"/>
</dbReference>
<gene>
    <name evidence="2" type="ORF">ACFPCV_14890</name>
</gene>
<accession>A0ABV9S1U3</accession>
<evidence type="ECO:0000313" key="3">
    <source>
        <dbReference type="Proteomes" id="UP001595859"/>
    </source>
</evidence>
<dbReference type="Proteomes" id="UP001595859">
    <property type="component" value="Unassembled WGS sequence"/>
</dbReference>
<proteinExistence type="predicted"/>
<organism evidence="2 3">
    <name type="scientific">Actinophytocola glycyrrhizae</name>
    <dbReference type="NCBI Taxonomy" id="2044873"/>
    <lineage>
        <taxon>Bacteria</taxon>
        <taxon>Bacillati</taxon>
        <taxon>Actinomycetota</taxon>
        <taxon>Actinomycetes</taxon>
        <taxon>Pseudonocardiales</taxon>
        <taxon>Pseudonocardiaceae</taxon>
    </lineage>
</organism>
<dbReference type="InterPro" id="IPR001387">
    <property type="entry name" value="Cro/C1-type_HTH"/>
</dbReference>
<reference evidence="3" key="1">
    <citation type="journal article" date="2019" name="Int. J. Syst. Evol. Microbiol.">
        <title>The Global Catalogue of Microorganisms (GCM) 10K type strain sequencing project: providing services to taxonomists for standard genome sequencing and annotation.</title>
        <authorList>
            <consortium name="The Broad Institute Genomics Platform"/>
            <consortium name="The Broad Institute Genome Sequencing Center for Infectious Disease"/>
            <person name="Wu L."/>
            <person name="Ma J."/>
        </authorList>
    </citation>
    <scope>NUCLEOTIDE SEQUENCE [LARGE SCALE GENOMIC DNA]</scope>
    <source>
        <strain evidence="3">ZS-22-S1</strain>
    </source>
</reference>
<dbReference type="InterPro" id="IPR043917">
    <property type="entry name" value="DUF5753"/>
</dbReference>
<dbReference type="EMBL" id="JBHSIS010000006">
    <property type="protein sequence ID" value="MFC4854793.1"/>
    <property type="molecule type" value="Genomic_DNA"/>
</dbReference>